<gene>
    <name evidence="4" type="ordered locus">Ctha_2255</name>
</gene>
<feature type="domain" description="Bacterial surface antigen (D15)" evidence="3">
    <location>
        <begin position="582"/>
        <end position="880"/>
    </location>
</feature>
<dbReference type="KEGG" id="cts:Ctha_2255"/>
<dbReference type="Gene3D" id="2.40.160.50">
    <property type="entry name" value="membrane protein fhac: a member of the omp85/tpsb transporter family"/>
    <property type="match status" value="1"/>
</dbReference>
<evidence type="ECO:0000256" key="2">
    <source>
        <dbReference type="ARBA" id="ARBA00023136"/>
    </source>
</evidence>
<name>B3QW52_CHLT3</name>
<evidence type="ECO:0000313" key="5">
    <source>
        <dbReference type="Proteomes" id="UP000001208"/>
    </source>
</evidence>
<dbReference type="HOGENOM" id="CLU_007496_0_0_10"/>
<comment type="subcellular location">
    <subcellularLocation>
        <location evidence="1">Membrane</location>
    </subcellularLocation>
</comment>
<evidence type="ECO:0000259" key="3">
    <source>
        <dbReference type="Pfam" id="PF01103"/>
    </source>
</evidence>
<dbReference type="InterPro" id="IPR000184">
    <property type="entry name" value="Bac_surfAg_D15"/>
</dbReference>
<dbReference type="EMBL" id="CP001100">
    <property type="protein sequence ID" value="ACF14706.1"/>
    <property type="molecule type" value="Genomic_DNA"/>
</dbReference>
<evidence type="ECO:0000313" key="4">
    <source>
        <dbReference type="EMBL" id="ACF14706.1"/>
    </source>
</evidence>
<dbReference type="eggNOG" id="COG4775">
    <property type="taxonomic scope" value="Bacteria"/>
</dbReference>
<organism evidence="4 5">
    <name type="scientific">Chloroherpeton thalassium (strain ATCC 35110 / GB-78)</name>
    <dbReference type="NCBI Taxonomy" id="517418"/>
    <lineage>
        <taxon>Bacteria</taxon>
        <taxon>Pseudomonadati</taxon>
        <taxon>Chlorobiota</taxon>
        <taxon>Chlorobiia</taxon>
        <taxon>Chlorobiales</taxon>
        <taxon>Chloroherpetonaceae</taxon>
        <taxon>Chloroherpeton</taxon>
    </lineage>
</organism>
<proteinExistence type="predicted"/>
<dbReference type="AlphaFoldDB" id="B3QW52"/>
<keyword evidence="5" id="KW-1185">Reference proteome</keyword>
<dbReference type="OrthoDB" id="333971at2"/>
<protein>
    <recommendedName>
        <fullName evidence="3">Bacterial surface antigen (D15) domain-containing protein</fullName>
    </recommendedName>
</protein>
<sequence length="918" mass="104370">MARIAYQVIFFALFLVFLINPNLAGAASPPVLPDTLPSLGTVKIAPNKHYKSQGLHTFIFGQHWRNVWTTPIEVPILDIRKFAGGLEPERKGGGFQTQSLRLKGKNGIVYKFRSVDKDPLKMMPEALQKSIVADVLQDQISSYHPLSTVLVKPFTRALGVLYSEATLCVLPNDPEILGEFNAQFGGMLGTIEIHPDEAENHSDSFAGADKVLGTHKLYEKLISDNDERVDGEAYLKARLLDLFLGDWDRHYDQWRWAGYKNGKKRIWQPIPRDRDQAFARFDGVFPWVETQVVPQMNNFSESYPGIWFLTWSGRRVDRKCLTAIDKKTWKRVAKEVQAVLTDSLIHEAIQTLPTSLQNEEAAWLEKALKSRRDHLLEAADEMYRIYAAYVDIDGSDKDDYLEIVRLENGSVAVRIYKMDKKEWEKKGKPWYSRVFDPDYTEEIRVYLHGDDDKTVISGDATESIVVRVIGGEGNDQFYDQSYVYCCGFFRSSLTYFYDSDPNTYFKSGANTEINREILSTPPDLVEKYERTPRDYGYELWYSVDNLWATYNSDFGLMLGHGARLERYKFRQSPYAYQMSIKGGYAFGSEKYELSYNADIRSFISGTSLRVEAQTTGLAMLNFYGYGNKSKINEARDEDELYETESQKTTVSTKLIIPASPYTVAFVGCDYKHLNIHFEPTLNPDDHEQTYLNLNRPKGVYENQNISLYAGFSIDTRAKNVLSSSNEEHLSFEWRAPSSPATKTAACSGYFLSLEGRYFPNALKNDIDFSKLKLDLGTYIPLPLKLSRLALRFGGEKIWGPYPFYEAAYLGGQNTLRGFRLQRYAGDAEIHAGCELRLYLSKFKFLVPISFGPLAFSETGRVFLEGERHADAWHTSVGGGLWFSFVDPSYTISISLGRTVSEASGLNTTAAYLTTGFTF</sequence>
<dbReference type="Pfam" id="PF01103">
    <property type="entry name" value="Omp85"/>
    <property type="match status" value="1"/>
</dbReference>
<dbReference type="GO" id="GO:0019867">
    <property type="term" value="C:outer membrane"/>
    <property type="evidence" value="ECO:0007669"/>
    <property type="project" value="InterPro"/>
</dbReference>
<evidence type="ECO:0000256" key="1">
    <source>
        <dbReference type="ARBA" id="ARBA00004370"/>
    </source>
</evidence>
<dbReference type="RefSeq" id="WP_012500789.1">
    <property type="nucleotide sequence ID" value="NC_011026.1"/>
</dbReference>
<keyword evidence="2" id="KW-0472">Membrane</keyword>
<accession>B3QW52</accession>
<dbReference type="STRING" id="517418.Ctha_2255"/>
<reference evidence="4 5" key="1">
    <citation type="submission" date="2008-06" db="EMBL/GenBank/DDBJ databases">
        <title>Complete sequence of Chloroherpeton thalassium ATCC 35110.</title>
        <authorList>
            <consortium name="US DOE Joint Genome Institute"/>
            <person name="Lucas S."/>
            <person name="Copeland A."/>
            <person name="Lapidus A."/>
            <person name="Glavina del Rio T."/>
            <person name="Dalin E."/>
            <person name="Tice H."/>
            <person name="Bruce D."/>
            <person name="Goodwin L."/>
            <person name="Pitluck S."/>
            <person name="Schmutz J."/>
            <person name="Larimer F."/>
            <person name="Land M."/>
            <person name="Hauser L."/>
            <person name="Kyrpides N."/>
            <person name="Mikhailova N."/>
            <person name="Liu Z."/>
            <person name="Li T."/>
            <person name="Zhao F."/>
            <person name="Overmann J."/>
            <person name="Bryant D.A."/>
            <person name="Richardson P."/>
        </authorList>
    </citation>
    <scope>NUCLEOTIDE SEQUENCE [LARGE SCALE GENOMIC DNA]</scope>
    <source>
        <strain evidence="5">ATCC 35110 / GB-78</strain>
    </source>
</reference>
<dbReference type="Proteomes" id="UP000001208">
    <property type="component" value="Chromosome"/>
</dbReference>